<name>A0A1Y5SH45_9RHOB</name>
<feature type="signal peptide" evidence="1">
    <location>
        <begin position="1"/>
        <end position="18"/>
    </location>
</feature>
<dbReference type="EMBL" id="FWFZ01000006">
    <property type="protein sequence ID" value="SLN40368.1"/>
    <property type="molecule type" value="Genomic_DNA"/>
</dbReference>
<sequence length="167" mass="17065">MRRAIPIVSLSLTAALLAACSDGVPSSNAPALLPLVLDPAAQGYDTPDPAYSPPGNGGNIRCTTIVQTASTGPIYEATRWAFGKWEDFVDDNPQVAHPTPADAPEVAGYIVDFCQGTPVATVLDAVNVYLSALPGSAASQFGGVDPPIDVPTPTEPDSILSTVFGGG</sequence>
<dbReference type="OrthoDB" id="9852485at2"/>
<keyword evidence="1" id="KW-0732">Signal</keyword>
<dbReference type="AlphaFoldDB" id="A0A1Y5SH45"/>
<evidence type="ECO:0000256" key="1">
    <source>
        <dbReference type="SAM" id="SignalP"/>
    </source>
</evidence>
<reference evidence="2 3" key="1">
    <citation type="submission" date="2017-03" db="EMBL/GenBank/DDBJ databases">
        <authorList>
            <person name="Afonso C.L."/>
            <person name="Miller P.J."/>
            <person name="Scott M.A."/>
            <person name="Spackman E."/>
            <person name="Goraichik I."/>
            <person name="Dimitrov K.M."/>
            <person name="Suarez D.L."/>
            <person name="Swayne D.E."/>
        </authorList>
    </citation>
    <scope>NUCLEOTIDE SEQUENCE [LARGE SCALE GENOMIC DNA]</scope>
    <source>
        <strain evidence="2 3">CECT 7023</strain>
    </source>
</reference>
<evidence type="ECO:0000313" key="3">
    <source>
        <dbReference type="Proteomes" id="UP000193900"/>
    </source>
</evidence>
<organism evidence="2 3">
    <name type="scientific">Roseisalinus antarcticus</name>
    <dbReference type="NCBI Taxonomy" id="254357"/>
    <lineage>
        <taxon>Bacteria</taxon>
        <taxon>Pseudomonadati</taxon>
        <taxon>Pseudomonadota</taxon>
        <taxon>Alphaproteobacteria</taxon>
        <taxon>Rhodobacterales</taxon>
        <taxon>Roseobacteraceae</taxon>
        <taxon>Roseisalinus</taxon>
    </lineage>
</organism>
<accession>A0A1Y5SH45</accession>
<gene>
    <name evidence="2" type="ORF">ROA7023_01572</name>
</gene>
<dbReference type="Proteomes" id="UP000193900">
    <property type="component" value="Unassembled WGS sequence"/>
</dbReference>
<keyword evidence="3" id="KW-1185">Reference proteome</keyword>
<evidence type="ECO:0000313" key="2">
    <source>
        <dbReference type="EMBL" id="SLN40368.1"/>
    </source>
</evidence>
<evidence type="ECO:0008006" key="4">
    <source>
        <dbReference type="Google" id="ProtNLM"/>
    </source>
</evidence>
<proteinExistence type="predicted"/>
<dbReference type="PROSITE" id="PS51257">
    <property type="entry name" value="PROKAR_LIPOPROTEIN"/>
    <property type="match status" value="1"/>
</dbReference>
<dbReference type="RefSeq" id="WP_085878451.1">
    <property type="nucleotide sequence ID" value="NZ_FWFZ01000006.1"/>
</dbReference>
<feature type="chain" id="PRO_5013074126" description="Lipoprotein" evidence="1">
    <location>
        <begin position="19"/>
        <end position="167"/>
    </location>
</feature>
<protein>
    <recommendedName>
        <fullName evidence="4">Lipoprotein</fullName>
    </recommendedName>
</protein>